<evidence type="ECO:0000313" key="2">
    <source>
        <dbReference type="EMBL" id="TKR95202.1"/>
    </source>
</evidence>
<dbReference type="STRING" id="34508.A0A4U5PF94"/>
<accession>A0A4U5PF94</accession>
<dbReference type="Gene3D" id="3.10.10.10">
    <property type="entry name" value="HIV Type 1 Reverse Transcriptase, subunit A, domain 1"/>
    <property type="match status" value="1"/>
</dbReference>
<dbReference type="Proteomes" id="UP000298663">
    <property type="component" value="Unassembled WGS sequence"/>
</dbReference>
<dbReference type="EMBL" id="AZBU02000002">
    <property type="protein sequence ID" value="TKR95202.1"/>
    <property type="molecule type" value="Genomic_DNA"/>
</dbReference>
<dbReference type="InterPro" id="IPR043128">
    <property type="entry name" value="Rev_trsase/Diguanyl_cyclase"/>
</dbReference>
<dbReference type="AlphaFoldDB" id="A0A4U5PF94"/>
<keyword evidence="3" id="KW-1185">Reference proteome</keyword>
<name>A0A4U5PF94_STECR</name>
<evidence type="ECO:0000259" key="1">
    <source>
        <dbReference type="Pfam" id="PF00078"/>
    </source>
</evidence>
<organism evidence="2 3">
    <name type="scientific">Steinernema carpocapsae</name>
    <name type="common">Entomopathogenic nematode</name>
    <dbReference type="NCBI Taxonomy" id="34508"/>
    <lineage>
        <taxon>Eukaryota</taxon>
        <taxon>Metazoa</taxon>
        <taxon>Ecdysozoa</taxon>
        <taxon>Nematoda</taxon>
        <taxon>Chromadorea</taxon>
        <taxon>Rhabditida</taxon>
        <taxon>Tylenchina</taxon>
        <taxon>Panagrolaimomorpha</taxon>
        <taxon>Strongyloidoidea</taxon>
        <taxon>Steinernematidae</taxon>
        <taxon>Steinernema</taxon>
    </lineage>
</organism>
<dbReference type="InterPro" id="IPR043502">
    <property type="entry name" value="DNA/RNA_pol_sf"/>
</dbReference>
<proteinExistence type="predicted"/>
<comment type="caution">
    <text evidence="2">The sequence shown here is derived from an EMBL/GenBank/DDBJ whole genome shotgun (WGS) entry which is preliminary data.</text>
</comment>
<reference evidence="2 3" key="2">
    <citation type="journal article" date="2019" name="G3 (Bethesda)">
        <title>Hybrid Assembly of the Genome of the Entomopathogenic Nematode Steinernema carpocapsae Identifies the X-Chromosome.</title>
        <authorList>
            <person name="Serra L."/>
            <person name="Macchietto M."/>
            <person name="Macias-Munoz A."/>
            <person name="McGill C.J."/>
            <person name="Rodriguez I.M."/>
            <person name="Rodriguez B."/>
            <person name="Murad R."/>
            <person name="Mortazavi A."/>
        </authorList>
    </citation>
    <scope>NUCLEOTIDE SEQUENCE [LARGE SCALE GENOMIC DNA]</scope>
    <source>
        <strain evidence="2 3">ALL</strain>
    </source>
</reference>
<gene>
    <name evidence="2" type="ORF">L596_009400</name>
</gene>
<dbReference type="SUPFAM" id="SSF56672">
    <property type="entry name" value="DNA/RNA polymerases"/>
    <property type="match status" value="1"/>
</dbReference>
<evidence type="ECO:0000313" key="3">
    <source>
        <dbReference type="Proteomes" id="UP000298663"/>
    </source>
</evidence>
<dbReference type="InterPro" id="IPR000477">
    <property type="entry name" value="RT_dom"/>
</dbReference>
<reference evidence="2 3" key="1">
    <citation type="journal article" date="2015" name="Genome Biol.">
        <title>Comparative genomics of Steinernema reveals deeply conserved gene regulatory networks.</title>
        <authorList>
            <person name="Dillman A.R."/>
            <person name="Macchietto M."/>
            <person name="Porter C.F."/>
            <person name="Rogers A."/>
            <person name="Williams B."/>
            <person name="Antoshechkin I."/>
            <person name="Lee M.M."/>
            <person name="Goodwin Z."/>
            <person name="Lu X."/>
            <person name="Lewis E.E."/>
            <person name="Goodrich-Blair H."/>
            <person name="Stock S.P."/>
            <person name="Adams B.J."/>
            <person name="Sternberg P.W."/>
            <person name="Mortazavi A."/>
        </authorList>
    </citation>
    <scope>NUCLEOTIDE SEQUENCE [LARGE SCALE GENOMIC DNA]</scope>
    <source>
        <strain evidence="2 3">ALL</strain>
    </source>
</reference>
<dbReference type="Pfam" id="PF00078">
    <property type="entry name" value="RVT_1"/>
    <property type="match status" value="1"/>
</dbReference>
<protein>
    <recommendedName>
        <fullName evidence="1">Reverse transcriptase domain-containing protein</fullName>
    </recommendedName>
</protein>
<dbReference type="InterPro" id="IPR052055">
    <property type="entry name" value="Hepadnavirus_pol/RT"/>
</dbReference>
<dbReference type="PANTHER" id="PTHR33050:SF7">
    <property type="entry name" value="RIBONUCLEASE H"/>
    <property type="match status" value="1"/>
</dbReference>
<dbReference type="OrthoDB" id="5863131at2759"/>
<dbReference type="PANTHER" id="PTHR33050">
    <property type="entry name" value="REVERSE TRANSCRIPTASE DOMAIN-CONTAINING PROTEIN"/>
    <property type="match status" value="1"/>
</dbReference>
<sequence length="424" mass="47809">MDVIRLGYALPFRAGVAVPDHFRNNAISARQHANYVDLEIENLLSSGAIAASTVRPKVVSPLSVVENHNSGKLRLIVDLSWLNQFLEVRTIKFERLETIAALLPKGGYMVSFDMKSGYHHVEIRPEDRRTWGCRGAERTLCSMCYHLVYVSPYDFYKDISPSLAEMERSRYRMCDYLDDGLVFAQSKDQLLTQTRTVRADLASAGIMTSQEKCQWSPTQRLTWLGYDIDLSEFCICISSKRIDRIAGLLAKCRKRANSSKHTRMQLTGNFASLKYVFGPAAQLKSRSFHRTLADMELCRNKAKRPWSADEWDDLVWWSQELRARNARSLEMAAVARTCRLATDASATGAGAVVWNPDGSTSHSAINLTPQCKAESSTYREVYAVWFALQAFGSRFNGARIVCQVDNLGAVSVIKRVARWLAYSS</sequence>
<dbReference type="Gene3D" id="3.30.70.270">
    <property type="match status" value="1"/>
</dbReference>
<feature type="domain" description="Reverse transcriptase" evidence="1">
    <location>
        <begin position="85"/>
        <end position="228"/>
    </location>
</feature>